<evidence type="ECO:0000256" key="1">
    <source>
        <dbReference type="ARBA" id="ARBA00005791"/>
    </source>
</evidence>
<keyword evidence="8" id="KW-1185">Reference proteome</keyword>
<gene>
    <name evidence="7" type="ORF">WKW79_15005</name>
</gene>
<keyword evidence="2" id="KW-0732">Signal</keyword>
<keyword evidence="5" id="KW-0676">Redox-active center</keyword>
<evidence type="ECO:0000256" key="3">
    <source>
        <dbReference type="ARBA" id="ARBA00023002"/>
    </source>
</evidence>
<comment type="similarity">
    <text evidence="1">Belongs to the thioredoxin family. DsbA subfamily.</text>
</comment>
<dbReference type="InterPro" id="IPR012336">
    <property type="entry name" value="Thioredoxin-like_fold"/>
</dbReference>
<proteinExistence type="inferred from homology"/>
<comment type="caution">
    <text evidence="7">The sequence shown here is derived from an EMBL/GenBank/DDBJ whole genome shotgun (WGS) entry which is preliminary data.</text>
</comment>
<evidence type="ECO:0000256" key="2">
    <source>
        <dbReference type="ARBA" id="ARBA00022729"/>
    </source>
</evidence>
<keyword evidence="4" id="KW-1015">Disulfide bond</keyword>
<dbReference type="Pfam" id="PF13462">
    <property type="entry name" value="Thioredoxin_4"/>
    <property type="match status" value="1"/>
</dbReference>
<evidence type="ECO:0000313" key="7">
    <source>
        <dbReference type="EMBL" id="MEJ8855889.1"/>
    </source>
</evidence>
<sequence length="218" mass="23719">MKRTTWVIGTALLLVGAFAVGAFFYAGTQERQTATLAQSHGDALARPGSPMYGSPSAKVTIVEFFDPACETCRAFYPVVKSIVNASFGQVNLVVRYVPLHKGSDDAVRILEAARLQDKYWQVVEAVLAAQPIWASHDAPQPALIWDHLQGTGLDVEKARSDVNDPRIQRILAQDIEDASALGVRRTPGFFVNGKPLADFGVEQLKALVSQEVRAVNSK</sequence>
<keyword evidence="3" id="KW-0560">Oxidoreductase</keyword>
<evidence type="ECO:0000259" key="6">
    <source>
        <dbReference type="PROSITE" id="PS51352"/>
    </source>
</evidence>
<dbReference type="RefSeq" id="WP_340335959.1">
    <property type="nucleotide sequence ID" value="NZ_JBBKZS010000005.1"/>
</dbReference>
<organism evidence="7 8">
    <name type="scientific">Variovorax robiniae</name>
    <dbReference type="NCBI Taxonomy" id="1836199"/>
    <lineage>
        <taxon>Bacteria</taxon>
        <taxon>Pseudomonadati</taxon>
        <taxon>Pseudomonadota</taxon>
        <taxon>Betaproteobacteria</taxon>
        <taxon>Burkholderiales</taxon>
        <taxon>Comamonadaceae</taxon>
        <taxon>Variovorax</taxon>
    </lineage>
</organism>
<dbReference type="PANTHER" id="PTHR13887:SF14">
    <property type="entry name" value="DISULFIDE BOND FORMATION PROTEIN D"/>
    <property type="match status" value="1"/>
</dbReference>
<dbReference type="PANTHER" id="PTHR13887">
    <property type="entry name" value="GLUTATHIONE S-TRANSFERASE KAPPA"/>
    <property type="match status" value="1"/>
</dbReference>
<dbReference type="EMBL" id="JBBKZS010000005">
    <property type="protein sequence ID" value="MEJ8855889.1"/>
    <property type="molecule type" value="Genomic_DNA"/>
</dbReference>
<dbReference type="Gene3D" id="3.40.30.10">
    <property type="entry name" value="Glutaredoxin"/>
    <property type="match status" value="1"/>
</dbReference>
<dbReference type="Proteomes" id="UP001367030">
    <property type="component" value="Unassembled WGS sequence"/>
</dbReference>
<accession>A0ABU8X9U7</accession>
<protein>
    <submittedName>
        <fullName evidence="7">Thioredoxin domain-containing protein</fullName>
    </submittedName>
</protein>
<evidence type="ECO:0000256" key="4">
    <source>
        <dbReference type="ARBA" id="ARBA00023157"/>
    </source>
</evidence>
<dbReference type="InterPro" id="IPR013766">
    <property type="entry name" value="Thioredoxin_domain"/>
</dbReference>
<dbReference type="SUPFAM" id="SSF52833">
    <property type="entry name" value="Thioredoxin-like"/>
    <property type="match status" value="1"/>
</dbReference>
<dbReference type="InterPro" id="IPR036249">
    <property type="entry name" value="Thioredoxin-like_sf"/>
</dbReference>
<name>A0ABU8X9U7_9BURK</name>
<feature type="domain" description="Thioredoxin" evidence="6">
    <location>
        <begin position="25"/>
        <end position="209"/>
    </location>
</feature>
<reference evidence="7 8" key="1">
    <citation type="submission" date="2024-03" db="EMBL/GenBank/DDBJ databases">
        <title>Novel species of the genus Variovorax.</title>
        <authorList>
            <person name="Liu Q."/>
            <person name="Xin Y.-H."/>
        </authorList>
    </citation>
    <scope>NUCLEOTIDE SEQUENCE [LARGE SCALE GENOMIC DNA]</scope>
    <source>
        <strain evidence="7 8">KACC 18901</strain>
    </source>
</reference>
<evidence type="ECO:0000256" key="5">
    <source>
        <dbReference type="ARBA" id="ARBA00023284"/>
    </source>
</evidence>
<evidence type="ECO:0000313" key="8">
    <source>
        <dbReference type="Proteomes" id="UP001367030"/>
    </source>
</evidence>
<dbReference type="PROSITE" id="PS51352">
    <property type="entry name" value="THIOREDOXIN_2"/>
    <property type="match status" value="1"/>
</dbReference>